<dbReference type="RefSeq" id="XP_033392330.1">
    <property type="nucleotide sequence ID" value="XM_033541340.1"/>
</dbReference>
<evidence type="ECO:0008006" key="3">
    <source>
        <dbReference type="Google" id="ProtNLM"/>
    </source>
</evidence>
<dbReference type="AlphaFoldDB" id="A0A6A6AXC2"/>
<organism evidence="1 2">
    <name type="scientific">Aplosporella prunicola CBS 121167</name>
    <dbReference type="NCBI Taxonomy" id="1176127"/>
    <lineage>
        <taxon>Eukaryota</taxon>
        <taxon>Fungi</taxon>
        <taxon>Dikarya</taxon>
        <taxon>Ascomycota</taxon>
        <taxon>Pezizomycotina</taxon>
        <taxon>Dothideomycetes</taxon>
        <taxon>Dothideomycetes incertae sedis</taxon>
        <taxon>Botryosphaeriales</taxon>
        <taxon>Aplosporellaceae</taxon>
        <taxon>Aplosporella</taxon>
    </lineage>
</organism>
<dbReference type="Proteomes" id="UP000799438">
    <property type="component" value="Unassembled WGS sequence"/>
</dbReference>
<dbReference type="GeneID" id="54298836"/>
<gene>
    <name evidence="1" type="ORF">K452DRAFT_292269</name>
</gene>
<accession>A0A6A6AXC2</accession>
<sequence length="61" mass="6817">MSIYAPLEQGEFRLLNLASGLWDEDIECGLIQIPLRYKPTFDALSYAWGSPEAIRSVGLNS</sequence>
<reference evidence="1" key="1">
    <citation type="journal article" date="2020" name="Stud. Mycol.">
        <title>101 Dothideomycetes genomes: a test case for predicting lifestyles and emergence of pathogens.</title>
        <authorList>
            <person name="Haridas S."/>
            <person name="Albert R."/>
            <person name="Binder M."/>
            <person name="Bloem J."/>
            <person name="Labutti K."/>
            <person name="Salamov A."/>
            <person name="Andreopoulos B."/>
            <person name="Baker S."/>
            <person name="Barry K."/>
            <person name="Bills G."/>
            <person name="Bluhm B."/>
            <person name="Cannon C."/>
            <person name="Castanera R."/>
            <person name="Culley D."/>
            <person name="Daum C."/>
            <person name="Ezra D."/>
            <person name="Gonzalez J."/>
            <person name="Henrissat B."/>
            <person name="Kuo A."/>
            <person name="Liang C."/>
            <person name="Lipzen A."/>
            <person name="Lutzoni F."/>
            <person name="Magnuson J."/>
            <person name="Mondo S."/>
            <person name="Nolan M."/>
            <person name="Ohm R."/>
            <person name="Pangilinan J."/>
            <person name="Park H.-J."/>
            <person name="Ramirez L."/>
            <person name="Alfaro M."/>
            <person name="Sun H."/>
            <person name="Tritt A."/>
            <person name="Yoshinaga Y."/>
            <person name="Zwiers L.-H."/>
            <person name="Turgeon B."/>
            <person name="Goodwin S."/>
            <person name="Spatafora J."/>
            <person name="Crous P."/>
            <person name="Grigoriev I."/>
        </authorList>
    </citation>
    <scope>NUCLEOTIDE SEQUENCE</scope>
    <source>
        <strain evidence="1">CBS 121167</strain>
    </source>
</reference>
<evidence type="ECO:0000313" key="2">
    <source>
        <dbReference type="Proteomes" id="UP000799438"/>
    </source>
</evidence>
<name>A0A6A6AXC2_9PEZI</name>
<proteinExistence type="predicted"/>
<protein>
    <recommendedName>
        <fullName evidence="3">Heterokaryon incompatibility domain-containing protein</fullName>
    </recommendedName>
</protein>
<dbReference type="EMBL" id="ML995516">
    <property type="protein sequence ID" value="KAF2136612.1"/>
    <property type="molecule type" value="Genomic_DNA"/>
</dbReference>
<keyword evidence="2" id="KW-1185">Reference proteome</keyword>
<dbReference type="OrthoDB" id="2157530at2759"/>
<evidence type="ECO:0000313" key="1">
    <source>
        <dbReference type="EMBL" id="KAF2136612.1"/>
    </source>
</evidence>